<gene>
    <name evidence="2" type="ORF">Vretifemale_9901</name>
</gene>
<name>A0A8J4CEJ7_9CHLO</name>
<dbReference type="EMBL" id="BNCP01000020">
    <property type="protein sequence ID" value="GIL80924.1"/>
    <property type="molecule type" value="Genomic_DNA"/>
</dbReference>
<sequence>WFPSRAYFLGEADTGPSGTTAAGGYYFVTEIGANALSGTLGSSTSQSHAGAVNLPSTTPAASRSIVSRGDEPLGFAGVEALGQTNALVNFADPRVEQYGQAIAYPFNIFTPWDPVTCTQVLVTGLATTGINLLPGTNRDRSGGSAATANRTVALPSERFSAAAAAAGRNGTRTPTGLAPFCLQWFNIQTLDDYRAFVQRTSPAYRTDYMDDGYGYSDYYDMTHGSEDEDNGDNTVPDAPSRRLAPPSLSHTARLAKPDSLRREAPADETPIDRTTASSLPAVAPWPTPAAGTSPTPVAAMAAKRSGSGSGVDGTGTHPLAAAAAQVFPAASSIAPAAAQAPLSQGASSSPTGYLQAQSQPRVQPDMIPPHQGLRTAGSEIEQREEEDDTSGIHPIFVGENRLIDDNNGDAAAVARRQKEGAGLLGLLRARTDDALLPPHLQRLLGRSNPKGGGQRQPLLLLGRPTVAAAASRALTAPEVVAATQRLANTAAQQAVHAAQLVSEGAALRTEAVLRVIVRLVNAGSPFTAFMMNASKAWYDGAARLSNAAVDAAIRRLEEGVPPALADELRRRADDMAVRLSAALQDGLQEGMAPGWGDGSGGR</sequence>
<dbReference type="Proteomes" id="UP000747110">
    <property type="component" value="Unassembled WGS sequence"/>
</dbReference>
<feature type="compositionally biased region" description="Polar residues" evidence="1">
    <location>
        <begin position="351"/>
        <end position="361"/>
    </location>
</feature>
<feature type="non-terminal residue" evidence="2">
    <location>
        <position position="1"/>
    </location>
</feature>
<dbReference type="OrthoDB" id="548813at2759"/>
<feature type="region of interest" description="Disordered" evidence="1">
    <location>
        <begin position="219"/>
        <end position="314"/>
    </location>
</feature>
<dbReference type="AlphaFoldDB" id="A0A8J4CEJ7"/>
<comment type="caution">
    <text evidence="2">The sequence shown here is derived from an EMBL/GenBank/DDBJ whole genome shotgun (WGS) entry which is preliminary data.</text>
</comment>
<accession>A0A8J4CEJ7</accession>
<evidence type="ECO:0000313" key="2">
    <source>
        <dbReference type="EMBL" id="GIL80924.1"/>
    </source>
</evidence>
<keyword evidence="3" id="KW-1185">Reference proteome</keyword>
<evidence type="ECO:0000313" key="3">
    <source>
        <dbReference type="Proteomes" id="UP000747110"/>
    </source>
</evidence>
<organism evidence="2 3">
    <name type="scientific">Volvox reticuliferus</name>
    <dbReference type="NCBI Taxonomy" id="1737510"/>
    <lineage>
        <taxon>Eukaryota</taxon>
        <taxon>Viridiplantae</taxon>
        <taxon>Chlorophyta</taxon>
        <taxon>core chlorophytes</taxon>
        <taxon>Chlorophyceae</taxon>
        <taxon>CS clade</taxon>
        <taxon>Chlamydomonadales</taxon>
        <taxon>Volvocaceae</taxon>
        <taxon>Volvox</taxon>
    </lineage>
</organism>
<feature type="compositionally biased region" description="Low complexity" evidence="1">
    <location>
        <begin position="341"/>
        <end position="350"/>
    </location>
</feature>
<evidence type="ECO:0000256" key="1">
    <source>
        <dbReference type="SAM" id="MobiDB-lite"/>
    </source>
</evidence>
<feature type="region of interest" description="Disordered" evidence="1">
    <location>
        <begin position="341"/>
        <end position="393"/>
    </location>
</feature>
<protein>
    <submittedName>
        <fullName evidence="2">Uncharacterized protein</fullName>
    </submittedName>
</protein>
<reference evidence="2" key="1">
    <citation type="journal article" date="2021" name="Proc. Natl. Acad. Sci. U.S.A.">
        <title>Three genomes in the algal genus Volvox reveal the fate of a haploid sex-determining region after a transition to homothallism.</title>
        <authorList>
            <person name="Yamamoto K."/>
            <person name="Hamaji T."/>
            <person name="Kawai-Toyooka H."/>
            <person name="Matsuzaki R."/>
            <person name="Takahashi F."/>
            <person name="Nishimura Y."/>
            <person name="Kawachi M."/>
            <person name="Noguchi H."/>
            <person name="Minakuchi Y."/>
            <person name="Umen J.G."/>
            <person name="Toyoda A."/>
            <person name="Nozaki H."/>
        </authorList>
    </citation>
    <scope>NUCLEOTIDE SEQUENCE</scope>
    <source>
        <strain evidence="2">NIES-3786</strain>
    </source>
</reference>
<feature type="compositionally biased region" description="Basic and acidic residues" evidence="1">
    <location>
        <begin position="255"/>
        <end position="265"/>
    </location>
</feature>
<proteinExistence type="predicted"/>